<keyword evidence="3" id="KW-1185">Reference proteome</keyword>
<protein>
    <submittedName>
        <fullName evidence="2">Uncharacterized protein</fullName>
    </submittedName>
</protein>
<dbReference type="Proteomes" id="UP000234275">
    <property type="component" value="Unassembled WGS sequence"/>
</dbReference>
<sequence length="115" mass="13590">MLEDSLTTTRIHWKIDNSTETPNHLTPLVLLLISPSFSFSSSLRQSTPSGVEIFVPMPIAWLRNFFSRFSDLRRQRKRPRSHSQRVRDRERELRRRREGPTKFNNRGGNIVVVWS</sequence>
<dbReference type="EMBL" id="MSFO01000006">
    <property type="protein sequence ID" value="PLB47235.1"/>
    <property type="molecule type" value="Genomic_DNA"/>
</dbReference>
<evidence type="ECO:0000313" key="3">
    <source>
        <dbReference type="Proteomes" id="UP000234275"/>
    </source>
</evidence>
<dbReference type="VEuPathDB" id="FungiDB:P170DRAFT_237057"/>
<reference evidence="2 3" key="1">
    <citation type="submission" date="2016-12" db="EMBL/GenBank/DDBJ databases">
        <title>The genomes of Aspergillus section Nigri reveals drivers in fungal speciation.</title>
        <authorList>
            <consortium name="DOE Joint Genome Institute"/>
            <person name="Vesth T.C."/>
            <person name="Nybo J."/>
            <person name="Theobald S."/>
            <person name="Brandl J."/>
            <person name="Frisvad J.C."/>
            <person name="Nielsen K.F."/>
            <person name="Lyhne E.K."/>
            <person name="Kogle M.E."/>
            <person name="Kuo A."/>
            <person name="Riley R."/>
            <person name="Clum A."/>
            <person name="Nolan M."/>
            <person name="Lipzen A."/>
            <person name="Salamov A."/>
            <person name="Henrissat B."/>
            <person name="Wiebenga A."/>
            <person name="De Vries R.P."/>
            <person name="Grigoriev I.V."/>
            <person name="Mortensen U.H."/>
            <person name="Andersen M.R."/>
            <person name="Baker S.E."/>
        </authorList>
    </citation>
    <scope>NUCLEOTIDE SEQUENCE [LARGE SCALE GENOMIC DNA]</scope>
    <source>
        <strain evidence="2 3">IBT 23096</strain>
    </source>
</reference>
<dbReference type="AlphaFoldDB" id="A0A2I2G2Y5"/>
<proteinExistence type="predicted"/>
<evidence type="ECO:0000313" key="2">
    <source>
        <dbReference type="EMBL" id="PLB47235.1"/>
    </source>
</evidence>
<accession>A0A2I2G2Y5</accession>
<gene>
    <name evidence="2" type="ORF">P170DRAFT_237057</name>
</gene>
<feature type="region of interest" description="Disordered" evidence="1">
    <location>
        <begin position="74"/>
        <end position="108"/>
    </location>
</feature>
<dbReference type="GeneID" id="36550627"/>
<name>A0A2I2G2Y5_9EURO</name>
<feature type="compositionally biased region" description="Basic and acidic residues" evidence="1">
    <location>
        <begin position="85"/>
        <end position="100"/>
    </location>
</feature>
<dbReference type="RefSeq" id="XP_024702537.1">
    <property type="nucleotide sequence ID" value="XM_024842928.1"/>
</dbReference>
<comment type="caution">
    <text evidence="2">The sequence shown here is derived from an EMBL/GenBank/DDBJ whole genome shotgun (WGS) entry which is preliminary data.</text>
</comment>
<organism evidence="2 3">
    <name type="scientific">Aspergillus steynii IBT 23096</name>
    <dbReference type="NCBI Taxonomy" id="1392250"/>
    <lineage>
        <taxon>Eukaryota</taxon>
        <taxon>Fungi</taxon>
        <taxon>Dikarya</taxon>
        <taxon>Ascomycota</taxon>
        <taxon>Pezizomycotina</taxon>
        <taxon>Eurotiomycetes</taxon>
        <taxon>Eurotiomycetidae</taxon>
        <taxon>Eurotiales</taxon>
        <taxon>Aspergillaceae</taxon>
        <taxon>Aspergillus</taxon>
        <taxon>Aspergillus subgen. Circumdati</taxon>
    </lineage>
</organism>
<evidence type="ECO:0000256" key="1">
    <source>
        <dbReference type="SAM" id="MobiDB-lite"/>
    </source>
</evidence>
<feature type="compositionally biased region" description="Basic residues" evidence="1">
    <location>
        <begin position="74"/>
        <end position="84"/>
    </location>
</feature>